<evidence type="ECO:0000313" key="6">
    <source>
        <dbReference type="Proteomes" id="UP001595908"/>
    </source>
</evidence>
<proteinExistence type="predicted"/>
<evidence type="ECO:0000313" key="5">
    <source>
        <dbReference type="EMBL" id="MFC4980144.1"/>
    </source>
</evidence>
<name>A0ABV9V839_STRAZ</name>
<dbReference type="EMBL" id="JBHSJE010000004">
    <property type="protein sequence ID" value="MFC4980144.1"/>
    <property type="molecule type" value="Genomic_DNA"/>
</dbReference>
<keyword evidence="4" id="KW-1133">Transmembrane helix</keyword>
<dbReference type="GeneID" id="31231213"/>
<feature type="transmembrane region" description="Helical" evidence="4">
    <location>
        <begin position="131"/>
        <end position="149"/>
    </location>
</feature>
<keyword evidence="4" id="KW-0472">Membrane</keyword>
<feature type="compositionally biased region" description="Basic and acidic residues" evidence="3">
    <location>
        <begin position="195"/>
        <end position="204"/>
    </location>
</feature>
<sequence>MTADTAQHPDVSEISDLTEGLLPPPREAALRRHIDACAECGHIQASLEEIRSLLGAALPLPGRMPDDIANRIDAALSAEAATPDAPATANPVSRETFGLPAQGTVAPPPAGRPRGGTGPGRGSTRRRRRTVILGTAFGAAAVGMSVLLLQSLQSSQGSSGTMADRGVSAAKKSQGDFSEGTLEGRVHTLLTEAREARTPGHDSGKPSLDTKASPGSMFPGDASPRTPLRTPVVVVPPCVLQGTGRDAPALALEKGSYEGTAAFLVVLPHSTDSSRVQAYVVDAACVDSTPATKGQLLLTHSYTRP</sequence>
<dbReference type="RefSeq" id="WP_033296774.1">
    <property type="nucleotide sequence ID" value="NZ_JBFAGR010000003.1"/>
</dbReference>
<evidence type="ECO:0000256" key="1">
    <source>
        <dbReference type="ARBA" id="ARBA00023015"/>
    </source>
</evidence>
<keyword evidence="4" id="KW-0812">Transmembrane</keyword>
<protein>
    <submittedName>
        <fullName evidence="5">Anti-sigma factor family protein</fullName>
    </submittedName>
</protein>
<accession>A0ABV9V839</accession>
<keyword evidence="6" id="KW-1185">Reference proteome</keyword>
<feature type="region of interest" description="Disordered" evidence="3">
    <location>
        <begin position="195"/>
        <end position="229"/>
    </location>
</feature>
<evidence type="ECO:0000256" key="3">
    <source>
        <dbReference type="SAM" id="MobiDB-lite"/>
    </source>
</evidence>
<keyword evidence="2" id="KW-0804">Transcription</keyword>
<feature type="region of interest" description="Disordered" evidence="3">
    <location>
        <begin position="80"/>
        <end position="128"/>
    </location>
</feature>
<feature type="compositionally biased region" description="Low complexity" evidence="3">
    <location>
        <begin position="80"/>
        <end position="89"/>
    </location>
</feature>
<feature type="region of interest" description="Disordered" evidence="3">
    <location>
        <begin position="1"/>
        <end position="22"/>
    </location>
</feature>
<keyword evidence="1" id="KW-0805">Transcription regulation</keyword>
<dbReference type="Gene3D" id="1.10.10.1320">
    <property type="entry name" value="Anti-sigma factor, zinc-finger domain"/>
    <property type="match status" value="1"/>
</dbReference>
<dbReference type="Proteomes" id="UP001595908">
    <property type="component" value="Unassembled WGS sequence"/>
</dbReference>
<evidence type="ECO:0000256" key="4">
    <source>
        <dbReference type="SAM" id="Phobius"/>
    </source>
</evidence>
<organism evidence="5 6">
    <name type="scientific">Streptomyces atroolivaceus</name>
    <dbReference type="NCBI Taxonomy" id="66869"/>
    <lineage>
        <taxon>Bacteria</taxon>
        <taxon>Bacillati</taxon>
        <taxon>Actinomycetota</taxon>
        <taxon>Actinomycetes</taxon>
        <taxon>Kitasatosporales</taxon>
        <taxon>Streptomycetaceae</taxon>
        <taxon>Streptomyces</taxon>
    </lineage>
</organism>
<dbReference type="InterPro" id="IPR041916">
    <property type="entry name" value="Anti_sigma_zinc_sf"/>
</dbReference>
<gene>
    <name evidence="5" type="ORF">ACFPL4_17590</name>
</gene>
<evidence type="ECO:0000256" key="2">
    <source>
        <dbReference type="ARBA" id="ARBA00023163"/>
    </source>
</evidence>
<reference evidence="6" key="1">
    <citation type="journal article" date="2019" name="Int. J. Syst. Evol. Microbiol.">
        <title>The Global Catalogue of Microorganisms (GCM) 10K type strain sequencing project: providing services to taxonomists for standard genome sequencing and annotation.</title>
        <authorList>
            <consortium name="The Broad Institute Genomics Platform"/>
            <consortium name="The Broad Institute Genome Sequencing Center for Infectious Disease"/>
            <person name="Wu L."/>
            <person name="Ma J."/>
        </authorList>
    </citation>
    <scope>NUCLEOTIDE SEQUENCE [LARGE SCALE GENOMIC DNA]</scope>
    <source>
        <strain evidence="6">ICMP 257</strain>
    </source>
</reference>
<comment type="caution">
    <text evidence="5">The sequence shown here is derived from an EMBL/GenBank/DDBJ whole genome shotgun (WGS) entry which is preliminary data.</text>
</comment>